<evidence type="ECO:0000259" key="1">
    <source>
        <dbReference type="Pfam" id="PF00248"/>
    </source>
</evidence>
<dbReference type="SUPFAM" id="SSF51430">
    <property type="entry name" value="NAD(P)-linked oxidoreductase"/>
    <property type="match status" value="1"/>
</dbReference>
<reference evidence="2" key="1">
    <citation type="submission" date="2018-05" db="EMBL/GenBank/DDBJ databases">
        <authorList>
            <person name="Lanie J.A."/>
            <person name="Ng W.-L."/>
            <person name="Kazmierczak K.M."/>
            <person name="Andrzejewski T.M."/>
            <person name="Davidsen T.M."/>
            <person name="Wayne K.J."/>
            <person name="Tettelin H."/>
            <person name="Glass J.I."/>
            <person name="Rusch D."/>
            <person name="Podicherti R."/>
            <person name="Tsui H.-C.T."/>
            <person name="Winkler M.E."/>
        </authorList>
    </citation>
    <scope>NUCLEOTIDE SEQUENCE</scope>
</reference>
<dbReference type="AlphaFoldDB" id="A0A382DTM9"/>
<protein>
    <recommendedName>
        <fullName evidence="1">NADP-dependent oxidoreductase domain-containing protein</fullName>
    </recommendedName>
</protein>
<dbReference type="InterPro" id="IPR053135">
    <property type="entry name" value="AKR2_Oxidoreductase"/>
</dbReference>
<dbReference type="Pfam" id="PF00248">
    <property type="entry name" value="Aldo_ket_red"/>
    <property type="match status" value="1"/>
</dbReference>
<gene>
    <name evidence="2" type="ORF">METZ01_LOCUS194710</name>
</gene>
<dbReference type="InterPro" id="IPR023210">
    <property type="entry name" value="NADP_OxRdtase_dom"/>
</dbReference>
<name>A0A382DTM9_9ZZZZ</name>
<sequence length="65" mass="6905">MKTNTLGRTGLQISELVFGGGFVGGILLHASDEVRREAIRRALDGGINWIDTAASYGNGKSEEVV</sequence>
<proteinExistence type="predicted"/>
<accession>A0A382DTM9</accession>
<dbReference type="EMBL" id="UINC01041082">
    <property type="protein sequence ID" value="SVB41856.1"/>
    <property type="molecule type" value="Genomic_DNA"/>
</dbReference>
<feature type="domain" description="NADP-dependent oxidoreductase" evidence="1">
    <location>
        <begin position="16"/>
        <end position="65"/>
    </location>
</feature>
<dbReference type="InterPro" id="IPR036812">
    <property type="entry name" value="NAD(P)_OxRdtase_dom_sf"/>
</dbReference>
<organism evidence="2">
    <name type="scientific">marine metagenome</name>
    <dbReference type="NCBI Taxonomy" id="408172"/>
    <lineage>
        <taxon>unclassified sequences</taxon>
        <taxon>metagenomes</taxon>
        <taxon>ecological metagenomes</taxon>
    </lineage>
</organism>
<dbReference type="PANTHER" id="PTHR43312">
    <property type="entry name" value="D-THREO-ALDOSE 1-DEHYDROGENASE"/>
    <property type="match status" value="1"/>
</dbReference>
<feature type="non-terminal residue" evidence="2">
    <location>
        <position position="65"/>
    </location>
</feature>
<dbReference type="PANTHER" id="PTHR43312:SF1">
    <property type="entry name" value="NADP-DEPENDENT OXIDOREDUCTASE DOMAIN-CONTAINING PROTEIN"/>
    <property type="match status" value="1"/>
</dbReference>
<evidence type="ECO:0000313" key="2">
    <source>
        <dbReference type="EMBL" id="SVB41856.1"/>
    </source>
</evidence>
<dbReference type="Gene3D" id="3.20.20.100">
    <property type="entry name" value="NADP-dependent oxidoreductase domain"/>
    <property type="match status" value="1"/>
</dbReference>